<dbReference type="PANTHER" id="PTHR43711">
    <property type="entry name" value="TWO-COMPONENT HISTIDINE KINASE"/>
    <property type="match status" value="1"/>
</dbReference>
<evidence type="ECO:0000256" key="4">
    <source>
        <dbReference type="ARBA" id="ARBA00022679"/>
    </source>
</evidence>
<dbReference type="InterPro" id="IPR036097">
    <property type="entry name" value="HisK_dim/P_sf"/>
</dbReference>
<feature type="repeat" description="TPR" evidence="7">
    <location>
        <begin position="289"/>
        <end position="322"/>
    </location>
</feature>
<keyword evidence="8" id="KW-0175">Coiled coil</keyword>
<keyword evidence="5 11" id="KW-0418">Kinase</keyword>
<dbReference type="InterPro" id="IPR019734">
    <property type="entry name" value="TPR_rpt"/>
</dbReference>
<dbReference type="PANTHER" id="PTHR43711:SF26">
    <property type="entry name" value="SENSOR HISTIDINE KINASE RCSC"/>
    <property type="match status" value="1"/>
</dbReference>
<dbReference type="Gene3D" id="1.25.40.10">
    <property type="entry name" value="Tetratricopeptide repeat domain"/>
    <property type="match status" value="3"/>
</dbReference>
<dbReference type="SMART" id="SM00028">
    <property type="entry name" value="TPR"/>
    <property type="match status" value="7"/>
</dbReference>
<dbReference type="PROSITE" id="PS50005">
    <property type="entry name" value="TPR"/>
    <property type="match status" value="1"/>
</dbReference>
<dbReference type="InterPro" id="IPR036890">
    <property type="entry name" value="HATPase_C_sf"/>
</dbReference>
<reference evidence="11 12" key="1">
    <citation type="submission" date="2016-10" db="EMBL/GenBank/DDBJ databases">
        <authorList>
            <person name="de Groot N.N."/>
        </authorList>
    </citation>
    <scope>NUCLEOTIDE SEQUENCE [LARGE SCALE GENOMIC DNA]</scope>
    <source>
        <strain evidence="11 12">DSM 25947</strain>
    </source>
</reference>
<dbReference type="Pfam" id="PF00512">
    <property type="entry name" value="HisKA"/>
    <property type="match status" value="1"/>
</dbReference>
<dbReference type="SUPFAM" id="SSF55874">
    <property type="entry name" value="ATPase domain of HSP90 chaperone/DNA topoisomerase II/histidine kinase"/>
    <property type="match status" value="1"/>
</dbReference>
<dbReference type="PRINTS" id="PR00344">
    <property type="entry name" value="BCTRLSENSOR"/>
</dbReference>
<evidence type="ECO:0000256" key="2">
    <source>
        <dbReference type="ARBA" id="ARBA00012438"/>
    </source>
</evidence>
<evidence type="ECO:0000313" key="12">
    <source>
        <dbReference type="Proteomes" id="UP000181981"/>
    </source>
</evidence>
<dbReference type="SUPFAM" id="SSF47384">
    <property type="entry name" value="Homodimeric domain of signal transducing histidine kinase"/>
    <property type="match status" value="1"/>
</dbReference>
<dbReference type="Gene3D" id="1.10.287.130">
    <property type="match status" value="1"/>
</dbReference>
<dbReference type="InterPro" id="IPR004358">
    <property type="entry name" value="Sig_transdc_His_kin-like_C"/>
</dbReference>
<keyword evidence="7" id="KW-0802">TPR repeat</keyword>
<dbReference type="InterPro" id="IPR005467">
    <property type="entry name" value="His_kinase_dom"/>
</dbReference>
<accession>A0A1I0A485</accession>
<dbReference type="CDD" id="cd00075">
    <property type="entry name" value="HATPase"/>
    <property type="match status" value="1"/>
</dbReference>
<dbReference type="SMART" id="SM00387">
    <property type="entry name" value="HATPase_c"/>
    <property type="match status" value="1"/>
</dbReference>
<evidence type="ECO:0000256" key="1">
    <source>
        <dbReference type="ARBA" id="ARBA00000085"/>
    </source>
</evidence>
<dbReference type="SUPFAM" id="SSF48452">
    <property type="entry name" value="TPR-like"/>
    <property type="match status" value="2"/>
</dbReference>
<feature type="coiled-coil region" evidence="8">
    <location>
        <begin position="434"/>
        <end position="471"/>
    </location>
</feature>
<evidence type="ECO:0000256" key="5">
    <source>
        <dbReference type="ARBA" id="ARBA00022777"/>
    </source>
</evidence>
<dbReference type="PROSITE" id="PS50109">
    <property type="entry name" value="HIS_KIN"/>
    <property type="match status" value="1"/>
</dbReference>
<evidence type="ECO:0000259" key="10">
    <source>
        <dbReference type="PROSITE" id="PS50109"/>
    </source>
</evidence>
<dbReference type="Pfam" id="PF02518">
    <property type="entry name" value="HATPase_c"/>
    <property type="match status" value="1"/>
</dbReference>
<comment type="catalytic activity">
    <reaction evidence="1">
        <text>ATP + protein L-histidine = ADP + protein N-phospho-L-histidine.</text>
        <dbReference type="EC" id="2.7.13.3"/>
    </reaction>
</comment>
<feature type="domain" description="Histidine kinase" evidence="10">
    <location>
        <begin position="478"/>
        <end position="695"/>
    </location>
</feature>
<dbReference type="InterPro" id="IPR003661">
    <property type="entry name" value="HisK_dim/P_dom"/>
</dbReference>
<dbReference type="SMART" id="SM00388">
    <property type="entry name" value="HisKA"/>
    <property type="match status" value="1"/>
</dbReference>
<dbReference type="InterPro" id="IPR003594">
    <property type="entry name" value="HATPase_dom"/>
</dbReference>
<dbReference type="InterPro" id="IPR050736">
    <property type="entry name" value="Sensor_HK_Regulatory"/>
</dbReference>
<evidence type="ECO:0000313" key="11">
    <source>
        <dbReference type="EMBL" id="SES88778.1"/>
    </source>
</evidence>
<evidence type="ECO:0000256" key="6">
    <source>
        <dbReference type="ARBA" id="ARBA00023012"/>
    </source>
</evidence>
<keyword evidence="9" id="KW-0472">Membrane</keyword>
<dbReference type="Pfam" id="PF13181">
    <property type="entry name" value="TPR_8"/>
    <property type="match status" value="1"/>
</dbReference>
<evidence type="ECO:0000256" key="9">
    <source>
        <dbReference type="SAM" id="Phobius"/>
    </source>
</evidence>
<dbReference type="PROSITE" id="PS51257">
    <property type="entry name" value="PROKAR_LIPOPROTEIN"/>
    <property type="match status" value="1"/>
</dbReference>
<dbReference type="AlphaFoldDB" id="A0A1I0A485"/>
<dbReference type="OrthoDB" id="1116352at2"/>
<keyword evidence="4" id="KW-0808">Transferase</keyword>
<evidence type="ECO:0000256" key="8">
    <source>
        <dbReference type="SAM" id="Coils"/>
    </source>
</evidence>
<sequence>MPMKIRTNHIILSVLFACIIGVPTVFGKETPKIDSLKAAVNTETDAEKIVDIYIHLSSLYENINPDSSISYAEKALELSQKINYKYGEGTALFLISYVYDQTGDWLPAISNLEQAITIFTETKDSLSLIACYLNLGVLHSYGKDQVQALNYMIKAKNICEEANKTYGLSVVYSNIASYYEYLREYRSSFRYYEKAFEVDTLTGNIDNQCFNHIALAYNLLKLKQNEEALLQLNEALKLLPQINNNQGEILVTLGFIAYYIEVGELHTAKEYIDRVIELNSKNRPNKFTVDIYNFLGRYYLKKQEFKNAIRLYNKAINLSIEQEKYDYLSDYYNELSEAHAGLQQYQQAYEMQTKAREAYEMLKPDEIIQALSNFEADEASKAERNKILLEQQLTSAKNESEEFKFRAKAGLAITALVIVMVALIFFLILRKKHLNELKVNYNTINRQKLLLEDNLVKLAEDEQNLKKLNATKDKFFSIIAHDLKNPFNVLIGISDLLRNEKEARNSDDFDVLINGMYHAATSGYELLENLLEWSRTQTGTIKFEPQPFFIHKVFEINKDLNLEVAKTKGITISISEIKAMVYADFDMVNFIVRNLLNNAIKFSNNNGKIELLAKRDDKMLIVTVKDNGIGMSPELIENLFKIEKSVQREGTANEKGTGLGLILCQEFVKINGGNIWVNSEIGQGSSFHFSLPLSLS</sequence>
<keyword evidence="9" id="KW-1133">Transmembrane helix</keyword>
<dbReference type="Gene3D" id="3.30.565.10">
    <property type="entry name" value="Histidine kinase-like ATPase, C-terminal domain"/>
    <property type="match status" value="1"/>
</dbReference>
<keyword evidence="3" id="KW-0597">Phosphoprotein</keyword>
<protein>
    <recommendedName>
        <fullName evidence="2">histidine kinase</fullName>
        <ecNumber evidence="2">2.7.13.3</ecNumber>
    </recommendedName>
</protein>
<dbReference type="Proteomes" id="UP000181981">
    <property type="component" value="Unassembled WGS sequence"/>
</dbReference>
<keyword evidence="6" id="KW-0902">Two-component regulatory system</keyword>
<evidence type="ECO:0000256" key="3">
    <source>
        <dbReference type="ARBA" id="ARBA00022553"/>
    </source>
</evidence>
<dbReference type="EC" id="2.7.13.3" evidence="2"/>
<dbReference type="EMBL" id="FOHT01000003">
    <property type="protein sequence ID" value="SES88778.1"/>
    <property type="molecule type" value="Genomic_DNA"/>
</dbReference>
<dbReference type="InterPro" id="IPR011990">
    <property type="entry name" value="TPR-like_helical_dom_sf"/>
</dbReference>
<dbReference type="GO" id="GO:0000155">
    <property type="term" value="F:phosphorelay sensor kinase activity"/>
    <property type="evidence" value="ECO:0007669"/>
    <property type="project" value="InterPro"/>
</dbReference>
<keyword evidence="9" id="KW-0812">Transmembrane</keyword>
<evidence type="ECO:0000256" key="7">
    <source>
        <dbReference type="PROSITE-ProRule" id="PRU00339"/>
    </source>
</evidence>
<dbReference type="CDD" id="cd00082">
    <property type="entry name" value="HisKA"/>
    <property type="match status" value="1"/>
</dbReference>
<proteinExistence type="predicted"/>
<organism evidence="11 12">
    <name type="scientific">Draconibacterium orientale</name>
    <dbReference type="NCBI Taxonomy" id="1168034"/>
    <lineage>
        <taxon>Bacteria</taxon>
        <taxon>Pseudomonadati</taxon>
        <taxon>Bacteroidota</taxon>
        <taxon>Bacteroidia</taxon>
        <taxon>Marinilabiliales</taxon>
        <taxon>Prolixibacteraceae</taxon>
        <taxon>Draconibacterium</taxon>
    </lineage>
</organism>
<gene>
    <name evidence="11" type="ORF">SAMN05444285_10342</name>
</gene>
<name>A0A1I0A485_9BACT</name>
<feature type="transmembrane region" description="Helical" evidence="9">
    <location>
        <begin position="409"/>
        <end position="429"/>
    </location>
</feature>